<evidence type="ECO:0000259" key="1">
    <source>
        <dbReference type="Pfam" id="PF01261"/>
    </source>
</evidence>
<accession>A0A840P287</accession>
<dbReference type="RefSeq" id="WP_185050433.1">
    <property type="nucleotide sequence ID" value="NZ_BAABIX010000001.1"/>
</dbReference>
<dbReference type="EMBL" id="JACHGN010000006">
    <property type="protein sequence ID" value="MBB5133472.1"/>
    <property type="molecule type" value="Genomic_DNA"/>
</dbReference>
<evidence type="ECO:0000313" key="3">
    <source>
        <dbReference type="Proteomes" id="UP000578449"/>
    </source>
</evidence>
<dbReference type="Pfam" id="PF01261">
    <property type="entry name" value="AP_endonuc_2"/>
    <property type="match status" value="1"/>
</dbReference>
<reference evidence="2 3" key="1">
    <citation type="submission" date="2020-08" db="EMBL/GenBank/DDBJ databases">
        <title>Genomic Encyclopedia of Type Strains, Phase IV (KMG-IV): sequencing the most valuable type-strain genomes for metagenomic binning, comparative biology and taxonomic classification.</title>
        <authorList>
            <person name="Goeker M."/>
        </authorList>
    </citation>
    <scope>NUCLEOTIDE SEQUENCE [LARGE SCALE GENOMIC DNA]</scope>
    <source>
        <strain evidence="2 3">DSM 45615</strain>
    </source>
</reference>
<dbReference type="InterPro" id="IPR050312">
    <property type="entry name" value="IolE/XylAMocC-like"/>
</dbReference>
<organism evidence="2 3">
    <name type="scientific">Thermocatellispora tengchongensis</name>
    <dbReference type="NCBI Taxonomy" id="1073253"/>
    <lineage>
        <taxon>Bacteria</taxon>
        <taxon>Bacillati</taxon>
        <taxon>Actinomycetota</taxon>
        <taxon>Actinomycetes</taxon>
        <taxon>Streptosporangiales</taxon>
        <taxon>Streptosporangiaceae</taxon>
        <taxon>Thermocatellispora</taxon>
    </lineage>
</organism>
<gene>
    <name evidence="2" type="ORF">HNP84_003198</name>
</gene>
<dbReference type="Proteomes" id="UP000578449">
    <property type="component" value="Unassembled WGS sequence"/>
</dbReference>
<comment type="caution">
    <text evidence="2">The sequence shown here is derived from an EMBL/GenBank/DDBJ whole genome shotgun (WGS) entry which is preliminary data.</text>
</comment>
<dbReference type="GO" id="GO:0016853">
    <property type="term" value="F:isomerase activity"/>
    <property type="evidence" value="ECO:0007669"/>
    <property type="project" value="UniProtKB-KW"/>
</dbReference>
<evidence type="ECO:0000313" key="2">
    <source>
        <dbReference type="EMBL" id="MBB5133472.1"/>
    </source>
</evidence>
<dbReference type="InterPro" id="IPR013022">
    <property type="entry name" value="Xyl_isomerase-like_TIM-brl"/>
</dbReference>
<dbReference type="PANTHER" id="PTHR12110">
    <property type="entry name" value="HYDROXYPYRUVATE ISOMERASE"/>
    <property type="match status" value="1"/>
</dbReference>
<dbReference type="SUPFAM" id="SSF51658">
    <property type="entry name" value="Xylose isomerase-like"/>
    <property type="match status" value="1"/>
</dbReference>
<protein>
    <submittedName>
        <fullName evidence="2">Sugar phosphate isomerase/epimerase</fullName>
    </submittedName>
</protein>
<keyword evidence="2" id="KW-0413">Isomerase</keyword>
<name>A0A840P287_9ACTN</name>
<dbReference type="AlphaFoldDB" id="A0A840P287"/>
<sequence>MRPLAFSTLGMPGAPVEEVLAVAAEYGCAGVELRCAEGEPVAPDTPAAELRAVAGAFAAAGVEIVAVCSYTRVARPEGDPVAEVLRHVEIAETLGSPYVRVFGGVEGQADPVAVATARLAEVADRLPDNGVTVLLETHDVFLTGEAVAAVLAGVGSPRVGALWDMVNPWRAGEPPARTADALAPYLRHVQIKDTDSPSRLTPVLPGQGVAGVRGVLEQLDRIGYSGYLALEWERAWFPDAPPVEEALAAFRAVVDRGAGRVHI</sequence>
<feature type="domain" description="Xylose isomerase-like TIM barrel" evidence="1">
    <location>
        <begin position="20"/>
        <end position="252"/>
    </location>
</feature>
<proteinExistence type="predicted"/>
<dbReference type="InterPro" id="IPR036237">
    <property type="entry name" value="Xyl_isomerase-like_sf"/>
</dbReference>
<dbReference type="Gene3D" id="3.20.20.150">
    <property type="entry name" value="Divalent-metal-dependent TIM barrel enzymes"/>
    <property type="match status" value="1"/>
</dbReference>
<keyword evidence="3" id="KW-1185">Reference proteome</keyword>